<dbReference type="Proteomes" id="UP000298179">
    <property type="component" value="Unassembled WGS sequence"/>
</dbReference>
<reference evidence="2 3" key="1">
    <citation type="submission" date="2019-03" db="EMBL/GenBank/DDBJ databases">
        <title>Jiella endophytica sp. nov., a novel endophytic bacterium isolated from root of Ficus microcarpa Linn. f.</title>
        <authorList>
            <person name="Tuo L."/>
        </authorList>
    </citation>
    <scope>NUCLEOTIDE SEQUENCE [LARGE SCALE GENOMIC DNA]</scope>
    <source>
        <strain evidence="2 3">CBS5Q-3</strain>
    </source>
</reference>
<gene>
    <name evidence="2" type="ORF">E3C22_05690</name>
</gene>
<dbReference type="PANTHER" id="PTHR13812:SF19">
    <property type="entry name" value="KETIMINE REDUCTASE MU-CRYSTALLIN"/>
    <property type="match status" value="1"/>
</dbReference>
<keyword evidence="3" id="KW-1185">Reference proteome</keyword>
<dbReference type="AlphaFoldDB" id="A0A4Y8RMT6"/>
<comment type="caution">
    <text evidence="2">The sequence shown here is derived from an EMBL/GenBank/DDBJ whole genome shotgun (WGS) entry which is preliminary data.</text>
</comment>
<evidence type="ECO:0000313" key="2">
    <source>
        <dbReference type="EMBL" id="TFF24879.1"/>
    </source>
</evidence>
<dbReference type="Pfam" id="PF02423">
    <property type="entry name" value="OCD_Mu_crystall"/>
    <property type="match status" value="1"/>
</dbReference>
<dbReference type="InterPro" id="IPR023401">
    <property type="entry name" value="ODC_N"/>
</dbReference>
<organism evidence="2 3">
    <name type="scientific">Jiella endophytica</name>
    <dbReference type="NCBI Taxonomy" id="2558362"/>
    <lineage>
        <taxon>Bacteria</taxon>
        <taxon>Pseudomonadati</taxon>
        <taxon>Pseudomonadota</taxon>
        <taxon>Alphaproteobacteria</taxon>
        <taxon>Hyphomicrobiales</taxon>
        <taxon>Aurantimonadaceae</taxon>
        <taxon>Jiella</taxon>
    </lineage>
</organism>
<evidence type="ECO:0000256" key="1">
    <source>
        <dbReference type="ARBA" id="ARBA00008903"/>
    </source>
</evidence>
<dbReference type="GO" id="GO:0005737">
    <property type="term" value="C:cytoplasm"/>
    <property type="evidence" value="ECO:0007669"/>
    <property type="project" value="TreeGrafter"/>
</dbReference>
<comment type="similarity">
    <text evidence="1">Belongs to the ornithine cyclodeaminase/mu-crystallin family.</text>
</comment>
<dbReference type="Gene3D" id="3.30.1780.10">
    <property type="entry name" value="ornithine cyclodeaminase, domain 1"/>
    <property type="match status" value="1"/>
</dbReference>
<accession>A0A4Y8RMT6</accession>
<dbReference type="InterPro" id="IPR003462">
    <property type="entry name" value="ODC_Mu_crystall"/>
</dbReference>
<dbReference type="OrthoDB" id="9809203at2"/>
<proteinExistence type="inferred from homology"/>
<dbReference type="PIRSF" id="PIRSF001439">
    <property type="entry name" value="CryM"/>
    <property type="match status" value="1"/>
</dbReference>
<dbReference type="RefSeq" id="WP_134761048.1">
    <property type="nucleotide sequence ID" value="NZ_SOZD01000002.1"/>
</dbReference>
<dbReference type="Gene3D" id="3.40.50.720">
    <property type="entry name" value="NAD(P)-binding Rossmann-like Domain"/>
    <property type="match status" value="1"/>
</dbReference>
<dbReference type="EMBL" id="SOZD01000002">
    <property type="protein sequence ID" value="TFF24879.1"/>
    <property type="molecule type" value="Genomic_DNA"/>
</dbReference>
<protein>
    <submittedName>
        <fullName evidence="2">Ornithine cyclodeaminase family protein</fullName>
    </submittedName>
</protein>
<sequence length="328" mass="35161">MITLRYLSRDDALAAGAGDFRLAVEDVREATRLLRAGEASMVAESVLPTGADPREKAYGLAASLGGRYDAAGLKWAMHRASPRDDLPSITSTTFVNRLSAGRPLGLVESALLTRMRTASVTAIAMEMLPREAIRTVVVLGAGAQAKTHVAMLQALFPTARTIRIWNRTRTHRDAMIAECRLPAGPVLEAADEVPAAVDGADVVLCCTTAPEPIVEKAAVHPGRLIVQIGYHEVAFEAIDASDHVVVDLWGDFAERSAKSLFQMYRAGRFTPDRVSADLADLVVGGWRPADSASVYVSSFGLNLFDIALAARVLRRAEAEGIGTVLPFL</sequence>
<name>A0A4Y8RMT6_9HYPH</name>
<evidence type="ECO:0000313" key="3">
    <source>
        <dbReference type="Proteomes" id="UP000298179"/>
    </source>
</evidence>
<dbReference type="SUPFAM" id="SSF51735">
    <property type="entry name" value="NAD(P)-binding Rossmann-fold domains"/>
    <property type="match status" value="1"/>
</dbReference>
<dbReference type="InterPro" id="IPR036291">
    <property type="entry name" value="NAD(P)-bd_dom_sf"/>
</dbReference>
<dbReference type="PANTHER" id="PTHR13812">
    <property type="entry name" value="KETIMINE REDUCTASE MU-CRYSTALLIN"/>
    <property type="match status" value="1"/>
</dbReference>